<sequence length="123" mass="13670">MISVMRMKCAVSVITLILVSSHFPFPTTAIESISKSSVGIRVSSLQLQATEIFDSKSLQASPVRSRKMKMVHVLKKKRLRTIPATTGGGGRSRTKSWADRDKASLLHVCFVIVFSIFFAFFSF</sequence>
<evidence type="ECO:0000256" key="2">
    <source>
        <dbReference type="SAM" id="SignalP"/>
    </source>
</evidence>
<organism evidence="3 4">
    <name type="scientific">Perilla frutescens var. hirtella</name>
    <name type="common">Perilla citriodora</name>
    <name type="synonym">Perilla setoyensis</name>
    <dbReference type="NCBI Taxonomy" id="608512"/>
    <lineage>
        <taxon>Eukaryota</taxon>
        <taxon>Viridiplantae</taxon>
        <taxon>Streptophyta</taxon>
        <taxon>Embryophyta</taxon>
        <taxon>Tracheophyta</taxon>
        <taxon>Spermatophyta</taxon>
        <taxon>Magnoliopsida</taxon>
        <taxon>eudicotyledons</taxon>
        <taxon>Gunneridae</taxon>
        <taxon>Pentapetalae</taxon>
        <taxon>asterids</taxon>
        <taxon>lamiids</taxon>
        <taxon>Lamiales</taxon>
        <taxon>Lamiaceae</taxon>
        <taxon>Nepetoideae</taxon>
        <taxon>Elsholtzieae</taxon>
        <taxon>Perilla</taxon>
    </lineage>
</organism>
<gene>
    <name evidence="3" type="ORF">C2S53_002721</name>
</gene>
<dbReference type="AlphaFoldDB" id="A0AAD4JMW2"/>
<keyword evidence="1" id="KW-0812">Transmembrane</keyword>
<proteinExistence type="predicted"/>
<protein>
    <recommendedName>
        <fullName evidence="5">Transmembrane protein</fullName>
    </recommendedName>
</protein>
<dbReference type="EMBL" id="SDAM02000029">
    <property type="protein sequence ID" value="KAH6835938.1"/>
    <property type="molecule type" value="Genomic_DNA"/>
</dbReference>
<name>A0AAD4JMW2_PERFH</name>
<dbReference type="Proteomes" id="UP001190926">
    <property type="component" value="Unassembled WGS sequence"/>
</dbReference>
<keyword evidence="1" id="KW-0472">Membrane</keyword>
<keyword evidence="1" id="KW-1133">Transmembrane helix</keyword>
<feature type="chain" id="PRO_5042251352" description="Transmembrane protein" evidence="2">
    <location>
        <begin position="30"/>
        <end position="123"/>
    </location>
</feature>
<accession>A0AAD4JMW2</accession>
<reference evidence="3 4" key="1">
    <citation type="journal article" date="2021" name="Nat. Commun.">
        <title>Incipient diploidization of the medicinal plant Perilla within 10,000 years.</title>
        <authorList>
            <person name="Zhang Y."/>
            <person name="Shen Q."/>
            <person name="Leng L."/>
            <person name="Zhang D."/>
            <person name="Chen S."/>
            <person name="Shi Y."/>
            <person name="Ning Z."/>
            <person name="Chen S."/>
        </authorList>
    </citation>
    <scope>NUCLEOTIDE SEQUENCE [LARGE SCALE GENOMIC DNA]</scope>
    <source>
        <strain evidence="4">cv. PC099</strain>
    </source>
</reference>
<keyword evidence="2" id="KW-0732">Signal</keyword>
<evidence type="ECO:0000256" key="1">
    <source>
        <dbReference type="SAM" id="Phobius"/>
    </source>
</evidence>
<feature type="transmembrane region" description="Helical" evidence="1">
    <location>
        <begin position="103"/>
        <end position="121"/>
    </location>
</feature>
<evidence type="ECO:0000313" key="4">
    <source>
        <dbReference type="Proteomes" id="UP001190926"/>
    </source>
</evidence>
<feature type="signal peptide" evidence="2">
    <location>
        <begin position="1"/>
        <end position="29"/>
    </location>
</feature>
<comment type="caution">
    <text evidence="3">The sequence shown here is derived from an EMBL/GenBank/DDBJ whole genome shotgun (WGS) entry which is preliminary data.</text>
</comment>
<evidence type="ECO:0000313" key="3">
    <source>
        <dbReference type="EMBL" id="KAH6835938.1"/>
    </source>
</evidence>
<keyword evidence="4" id="KW-1185">Reference proteome</keyword>
<evidence type="ECO:0008006" key="5">
    <source>
        <dbReference type="Google" id="ProtNLM"/>
    </source>
</evidence>